<dbReference type="PANTHER" id="PTHR30250">
    <property type="entry name" value="PST FAMILY PREDICTED COLANIC ACID TRANSPORTER"/>
    <property type="match status" value="1"/>
</dbReference>
<evidence type="ECO:0000313" key="8">
    <source>
        <dbReference type="Proteomes" id="UP000317267"/>
    </source>
</evidence>
<dbReference type="OrthoDB" id="6997412at2"/>
<reference evidence="7 8" key="1">
    <citation type="submission" date="2019-06" db="EMBL/GenBank/DDBJ databases">
        <title>Pseudomonas bimorpha sp. nov. isolated from bovine raw milk and skim milk concentrate.</title>
        <authorList>
            <person name="Hofmann K."/>
            <person name="Huptas C."/>
            <person name="Doll E."/>
            <person name="Scherer S."/>
            <person name="Wenning M."/>
        </authorList>
    </citation>
    <scope>NUCLEOTIDE SEQUENCE [LARGE SCALE GENOMIC DNA]</scope>
    <source>
        <strain evidence="7 8">DSM 17515</strain>
    </source>
</reference>
<keyword evidence="2" id="KW-1003">Cell membrane</keyword>
<comment type="subcellular location">
    <subcellularLocation>
        <location evidence="1">Cell membrane</location>
        <topology evidence="1">Multi-pass membrane protein</topology>
    </subcellularLocation>
</comment>
<keyword evidence="5 6" id="KW-0472">Membrane</keyword>
<gene>
    <name evidence="7" type="ORF">FIV39_31770</name>
</gene>
<feature type="transmembrane region" description="Helical" evidence="6">
    <location>
        <begin position="341"/>
        <end position="358"/>
    </location>
</feature>
<evidence type="ECO:0000256" key="1">
    <source>
        <dbReference type="ARBA" id="ARBA00004651"/>
    </source>
</evidence>
<dbReference type="Pfam" id="PF01943">
    <property type="entry name" value="Polysacc_synt"/>
    <property type="match status" value="1"/>
</dbReference>
<protein>
    <submittedName>
        <fullName evidence="7">Teichoic acid transporter</fullName>
    </submittedName>
</protein>
<proteinExistence type="predicted"/>
<evidence type="ECO:0000256" key="3">
    <source>
        <dbReference type="ARBA" id="ARBA00022692"/>
    </source>
</evidence>
<feature type="transmembrane region" description="Helical" evidence="6">
    <location>
        <begin position="160"/>
        <end position="182"/>
    </location>
</feature>
<feature type="transmembrane region" description="Helical" evidence="6">
    <location>
        <begin position="102"/>
        <end position="122"/>
    </location>
</feature>
<feature type="transmembrane region" description="Helical" evidence="6">
    <location>
        <begin position="304"/>
        <end position="329"/>
    </location>
</feature>
<feature type="transmembrane region" description="Helical" evidence="6">
    <location>
        <begin position="231"/>
        <end position="254"/>
    </location>
</feature>
<comment type="caution">
    <text evidence="7">The sequence shown here is derived from an EMBL/GenBank/DDBJ whole genome shotgun (WGS) entry which is preliminary data.</text>
</comment>
<evidence type="ECO:0000256" key="2">
    <source>
        <dbReference type="ARBA" id="ARBA00022475"/>
    </source>
</evidence>
<dbReference type="InterPro" id="IPR002797">
    <property type="entry name" value="Polysacc_synth"/>
</dbReference>
<evidence type="ECO:0000256" key="6">
    <source>
        <dbReference type="SAM" id="Phobius"/>
    </source>
</evidence>
<feature type="transmembrane region" description="Helical" evidence="6">
    <location>
        <begin position="364"/>
        <end position="385"/>
    </location>
</feature>
<feature type="transmembrane region" description="Helical" evidence="6">
    <location>
        <begin position="274"/>
        <end position="292"/>
    </location>
</feature>
<dbReference type="GO" id="GO:0005886">
    <property type="term" value="C:plasma membrane"/>
    <property type="evidence" value="ECO:0007669"/>
    <property type="project" value="UniProtKB-SubCell"/>
</dbReference>
<dbReference type="RefSeq" id="WP_146371702.1">
    <property type="nucleotide sequence ID" value="NZ_VFES01000038.1"/>
</dbReference>
<accession>A0A5C5NJ01</accession>
<dbReference type="PANTHER" id="PTHR30250:SF11">
    <property type="entry name" value="O-ANTIGEN TRANSPORTER-RELATED"/>
    <property type="match status" value="1"/>
</dbReference>
<evidence type="ECO:0000313" key="7">
    <source>
        <dbReference type="EMBL" id="TWR53083.1"/>
    </source>
</evidence>
<feature type="transmembrane region" description="Helical" evidence="6">
    <location>
        <begin position="31"/>
        <end position="54"/>
    </location>
</feature>
<evidence type="ECO:0000256" key="5">
    <source>
        <dbReference type="ARBA" id="ARBA00023136"/>
    </source>
</evidence>
<dbReference type="InterPro" id="IPR050833">
    <property type="entry name" value="Poly_Biosynth_Transport"/>
</dbReference>
<sequence>MKAIQLLISSFGAAGATFLLQVILSRALDAASFGLVSFSNAITITLAALAFSGVNSLLLRRVSRAPDEYAQYMQVAYVCLLINTLVAFAVSFTLLYSAGMHVFAAAALATGVAALSAQSIVITQGQLRSSPLRMSLGQVAVPLSRIICVAAIFHSVTPSLMSAAAALGVANIFCAVLCLMLITRHGKSSALKVRDFLSGSIKYSLNGALNIAQLQIPISLLGAIYGSTYSGYLAICNTLLTALYIAPNTVFNTYFIKSYHALSGAERSIPFKHALYSFGVGVMVAICLSIYSEELVHLVFGVEYAFAAQVLQIAALSIAFRFFATPLGAALLSEEWVSKKVIVSSVGVALQVSLFVLLMPFDAYGIGASIVISELFVAVSYYIIYRKSLNA</sequence>
<feature type="transmembrane region" description="Helical" evidence="6">
    <location>
        <begin position="134"/>
        <end position="154"/>
    </location>
</feature>
<evidence type="ECO:0000256" key="4">
    <source>
        <dbReference type="ARBA" id="ARBA00022989"/>
    </source>
</evidence>
<dbReference type="Proteomes" id="UP000317267">
    <property type="component" value="Unassembled WGS sequence"/>
</dbReference>
<keyword evidence="4 6" id="KW-1133">Transmembrane helix</keyword>
<dbReference type="AlphaFoldDB" id="A0A5C5NJ01"/>
<feature type="transmembrane region" description="Helical" evidence="6">
    <location>
        <begin position="203"/>
        <end position="225"/>
    </location>
</feature>
<keyword evidence="3 6" id="KW-0812">Transmembrane</keyword>
<organism evidence="7 8">
    <name type="scientific">Pseudomonas grimontii</name>
    <dbReference type="NCBI Taxonomy" id="129847"/>
    <lineage>
        <taxon>Bacteria</taxon>
        <taxon>Pseudomonadati</taxon>
        <taxon>Pseudomonadota</taxon>
        <taxon>Gammaproteobacteria</taxon>
        <taxon>Pseudomonadales</taxon>
        <taxon>Pseudomonadaceae</taxon>
        <taxon>Pseudomonas</taxon>
    </lineage>
</organism>
<feature type="transmembrane region" description="Helical" evidence="6">
    <location>
        <begin position="75"/>
        <end position="96"/>
    </location>
</feature>
<dbReference type="EMBL" id="VFES01000038">
    <property type="protein sequence ID" value="TWR53083.1"/>
    <property type="molecule type" value="Genomic_DNA"/>
</dbReference>
<name>A0A5C5NJ01_9PSED</name>